<reference evidence="3 4" key="1">
    <citation type="submission" date="2016-08" db="EMBL/GenBank/DDBJ databases">
        <title>Draft genome sequence of allopolyploid Zygosaccharomyces rouxii.</title>
        <authorList>
            <person name="Watanabe J."/>
            <person name="Uehara K."/>
            <person name="Mogi Y."/>
            <person name="Tsukioka Y."/>
        </authorList>
    </citation>
    <scope>NUCLEOTIDE SEQUENCE [LARGE SCALE GENOMIC DNA]</scope>
    <source>
        <strain evidence="3 4">NBRC 110957</strain>
    </source>
</reference>
<evidence type="ECO:0000313" key="4">
    <source>
        <dbReference type="Proteomes" id="UP000187013"/>
    </source>
</evidence>
<dbReference type="PANTHER" id="PTHR10335:SF26">
    <property type="entry name" value="AER281CP"/>
    <property type="match status" value="1"/>
</dbReference>
<dbReference type="OMA" id="WNSCACE"/>
<evidence type="ECO:0000313" key="3">
    <source>
        <dbReference type="EMBL" id="GAV51145.1"/>
    </source>
</evidence>
<dbReference type="eggNOG" id="ENOG502S30I">
    <property type="taxonomic scope" value="Eukaryota"/>
</dbReference>
<dbReference type="EMBL" id="BDGX01000030">
    <property type="protein sequence ID" value="GAV51145.1"/>
    <property type="molecule type" value="Genomic_DNA"/>
</dbReference>
<dbReference type="Proteomes" id="UP000187013">
    <property type="component" value="Unassembled WGS sequence"/>
</dbReference>
<name>A0A1Q3A5X9_ZYGRO</name>
<evidence type="ECO:0000259" key="2">
    <source>
        <dbReference type="Pfam" id="PF25108"/>
    </source>
</evidence>
<dbReference type="Pfam" id="PF25108">
    <property type="entry name" value="YMR265C_C"/>
    <property type="match status" value="1"/>
</dbReference>
<evidence type="ECO:0000259" key="1">
    <source>
        <dbReference type="Pfam" id="PF10307"/>
    </source>
</evidence>
<dbReference type="AlphaFoldDB" id="A0A1Q3A5X9"/>
<proteinExistence type="predicted"/>
<dbReference type="Pfam" id="PF10307">
    <property type="entry name" value="HAD_SAK_1"/>
    <property type="match status" value="1"/>
</dbReference>
<protein>
    <submittedName>
        <fullName evidence="3">Uncharacterized protein</fullName>
    </submittedName>
</protein>
<dbReference type="InterPro" id="IPR018812">
    <property type="entry name" value="SAK_HAD"/>
</dbReference>
<sequence length="435" mass="51094">MMKSINKVNKRGSESRMCIVRSATMHKSLQRWNSCSQLLSLPPQDTHVRRIHVYDFDNTLYLSPQPNRQFYTKPLLGTLYGGDLLNGRDWWSEPLFLEKSFNQMLAIEDESTREQEFWNKEIVDLARSSFEDEETVSILLTGRKEELFGPLFEKTLKQCNVTFFNAVCLKKPGVGNSTMEYKTAVFRDLIDEYEGTLEELTVYDDRLSQVEKFKTFFDQIGGTFQTMAVPVVPRYRPLDNEEECRMILELAGPDNVRWTPRQCGFFLNTQSHKNLLSFTFSFFQKKYNWKVLPEYPMYIPCCQLDQTPPADQIARIWTNDQSNIDIQECLQKFQSQDPSCEINFNVVEIGYCGRAHQRIHVFFRAEPCDKSRYLWSQFNKFIVVGRRYDSSDDNSLLRRVVEGNQSSVRWVKLRRPIKIKTYFGHYARLDKGAKL</sequence>
<dbReference type="PANTHER" id="PTHR10335">
    <property type="entry name" value="RRNA 2-O-METHYLTRANSFERASE FIBRILLARIN"/>
    <property type="match status" value="1"/>
</dbReference>
<comment type="caution">
    <text evidence="3">The sequence shown here is derived from an EMBL/GenBank/DDBJ whole genome shotgun (WGS) entry which is preliminary data.</text>
</comment>
<dbReference type="OrthoDB" id="5596992at2759"/>
<dbReference type="InterPro" id="IPR056904">
    <property type="entry name" value="YMR265C_C"/>
</dbReference>
<dbReference type="GO" id="GO:0031428">
    <property type="term" value="C:box C/D methylation guide snoRNP complex"/>
    <property type="evidence" value="ECO:0007669"/>
    <property type="project" value="TreeGrafter"/>
</dbReference>
<feature type="domain" description="Swiss Army Knife RNA repair protein HAD" evidence="1">
    <location>
        <begin position="63"/>
        <end position="250"/>
    </location>
</feature>
<dbReference type="GO" id="GO:0003723">
    <property type="term" value="F:RNA binding"/>
    <property type="evidence" value="ECO:0007669"/>
    <property type="project" value="TreeGrafter"/>
</dbReference>
<dbReference type="GO" id="GO:0032040">
    <property type="term" value="C:small-subunit processome"/>
    <property type="evidence" value="ECO:0007669"/>
    <property type="project" value="TreeGrafter"/>
</dbReference>
<dbReference type="GO" id="GO:1990259">
    <property type="term" value="F:histone H2AQ104 methyltransferase activity"/>
    <property type="evidence" value="ECO:0007669"/>
    <property type="project" value="TreeGrafter"/>
</dbReference>
<organism evidence="3 4">
    <name type="scientific">Zygosaccharomyces rouxii</name>
    <dbReference type="NCBI Taxonomy" id="4956"/>
    <lineage>
        <taxon>Eukaryota</taxon>
        <taxon>Fungi</taxon>
        <taxon>Dikarya</taxon>
        <taxon>Ascomycota</taxon>
        <taxon>Saccharomycotina</taxon>
        <taxon>Saccharomycetes</taxon>
        <taxon>Saccharomycetales</taxon>
        <taxon>Saccharomycetaceae</taxon>
        <taxon>Zygosaccharomyces</taxon>
    </lineage>
</organism>
<accession>A0A1Q3A5X9</accession>
<gene>
    <name evidence="3" type="ORF">ZYGR_0AD03280</name>
</gene>
<dbReference type="GO" id="GO:0000494">
    <property type="term" value="P:box C/D sno(s)RNA 3'-end processing"/>
    <property type="evidence" value="ECO:0007669"/>
    <property type="project" value="TreeGrafter"/>
</dbReference>
<dbReference type="GO" id="GO:0008649">
    <property type="term" value="F:rRNA methyltransferase activity"/>
    <property type="evidence" value="ECO:0007669"/>
    <property type="project" value="TreeGrafter"/>
</dbReference>
<feature type="domain" description="YMR265C-like C-terminal" evidence="2">
    <location>
        <begin position="256"/>
        <end position="429"/>
    </location>
</feature>